<proteinExistence type="predicted"/>
<dbReference type="OrthoDB" id="10361567at2759"/>
<comment type="caution">
    <text evidence="1">The sequence shown here is derived from an EMBL/GenBank/DDBJ whole genome shotgun (WGS) entry which is preliminary data.</text>
</comment>
<organism evidence="1 2">
    <name type="scientific">Plasmodium gallinaceum</name>
    <dbReference type="NCBI Taxonomy" id="5849"/>
    <lineage>
        <taxon>Eukaryota</taxon>
        <taxon>Sar</taxon>
        <taxon>Alveolata</taxon>
        <taxon>Apicomplexa</taxon>
        <taxon>Aconoidasida</taxon>
        <taxon>Haemosporida</taxon>
        <taxon>Plasmodiidae</taxon>
        <taxon>Plasmodium</taxon>
        <taxon>Plasmodium (Haemamoeba)</taxon>
    </lineage>
</organism>
<accession>A0A1J1GPS7</accession>
<dbReference type="GeneID" id="39729525"/>
<reference evidence="1" key="1">
    <citation type="submission" date="2015-04" db="EMBL/GenBank/DDBJ databases">
        <authorList>
            <consortium name="Pathogen Informatics"/>
        </authorList>
    </citation>
    <scope>NUCLEOTIDE SEQUENCE [LARGE SCALE GENOMIC DNA]</scope>
    <source>
        <strain evidence="1">8A</strain>
    </source>
</reference>
<protein>
    <submittedName>
        <fullName evidence="1">Uncharacterized protein</fullName>
    </submittedName>
</protein>
<dbReference type="EMBL" id="CVMV01000015">
    <property type="protein sequence ID" value="CRG93295.1"/>
    <property type="molecule type" value="Genomic_DNA"/>
</dbReference>
<dbReference type="Proteomes" id="UP000220797">
    <property type="component" value="Unassembled WGS sequence"/>
</dbReference>
<name>A0A1J1GPS7_PLAGA</name>
<sequence>MVPLLKTNELIYKTLNYTLDIFEISNEKKMLNIFHKINELIYLRGEKSVLNDGNKIHFAKYSDLIKEMEIYCEMNKKCLYLYENKEITYKLIKCFEKCFNNTFIDNSKIYPIFKLNIKDFLNLHIHKHISSQEFQFFLFLYLEKFLYSFSLFSYKYSIKNLSEGVILYNFENVNTVDLNNAFFYLLMRDINCIISIIIPIYINTILIYKSRNLKEKIYKIYNLIENKSCKTIFIEEEDDLLDVIKLENTYAHHITTKNKEKNTLCDYNNFFLLNIILDENHNDTENFVEHFDLSEMLIKAHINFMKIHKKLKRKIEIQNNYIQKKNSKLNLCKNNLETKNGKEKLDDKEKMNFLEKNVFSNIFDFKYFIDAANKYHEDALIKNETEKKIIDFITQSNLHNRKIINKKIQDVSIGDMYIYYRKNESKKEIKKEKAFIDLEKVFRKNVTTCIFRDNLN</sequence>
<dbReference type="VEuPathDB" id="PlasmoDB:PGAL8A_00100100"/>
<evidence type="ECO:0000313" key="1">
    <source>
        <dbReference type="EMBL" id="CRG93295.1"/>
    </source>
</evidence>
<evidence type="ECO:0000313" key="2">
    <source>
        <dbReference type="Proteomes" id="UP000220797"/>
    </source>
</evidence>
<dbReference type="RefSeq" id="XP_028526117.1">
    <property type="nucleotide sequence ID" value="XM_028672655.1"/>
</dbReference>
<keyword evidence="2" id="KW-1185">Reference proteome</keyword>
<dbReference type="AlphaFoldDB" id="A0A1J1GPS7"/>
<gene>
    <name evidence="1" type="ORF">PGAL8A_00100100</name>
</gene>